<name>A0A6C0FZC4_9BACL</name>
<proteinExistence type="predicted"/>
<feature type="signal peptide" evidence="1">
    <location>
        <begin position="1"/>
        <end position="28"/>
    </location>
</feature>
<protein>
    <recommendedName>
        <fullName evidence="2">Copper amine oxidase-like N-terminal domain-containing protein</fullName>
    </recommendedName>
</protein>
<dbReference type="InterPro" id="IPR012854">
    <property type="entry name" value="Cu_amine_oxidase-like_N"/>
</dbReference>
<evidence type="ECO:0000256" key="1">
    <source>
        <dbReference type="SAM" id="SignalP"/>
    </source>
</evidence>
<dbReference type="KEGG" id="plyc:GXP70_13515"/>
<evidence type="ECO:0000259" key="2">
    <source>
        <dbReference type="Pfam" id="PF07833"/>
    </source>
</evidence>
<dbReference type="AlphaFoldDB" id="A0A6C0FZC4"/>
<dbReference type="SUPFAM" id="SSF49464">
    <property type="entry name" value="Carboxypeptidase regulatory domain-like"/>
    <property type="match status" value="1"/>
</dbReference>
<feature type="domain" description="Copper amine oxidase-like N-terminal" evidence="2">
    <location>
        <begin position="36"/>
        <end position="141"/>
    </location>
</feature>
<gene>
    <name evidence="3" type="ORF">GXP70_13515</name>
</gene>
<dbReference type="SUPFAM" id="SSF55383">
    <property type="entry name" value="Copper amine oxidase, domain N"/>
    <property type="match status" value="1"/>
</dbReference>
<accession>A0A6C0FZC4</accession>
<dbReference type="InterPro" id="IPR008969">
    <property type="entry name" value="CarboxyPept-like_regulatory"/>
</dbReference>
<dbReference type="EMBL" id="CP048209">
    <property type="protein sequence ID" value="QHT60863.1"/>
    <property type="molecule type" value="Genomic_DNA"/>
</dbReference>
<feature type="chain" id="PRO_5025475839" description="Copper amine oxidase-like N-terminal domain-containing protein" evidence="1">
    <location>
        <begin position="29"/>
        <end position="265"/>
    </location>
</feature>
<dbReference type="RefSeq" id="WP_162357302.1">
    <property type="nucleotide sequence ID" value="NZ_CP048209.1"/>
</dbReference>
<evidence type="ECO:0000313" key="3">
    <source>
        <dbReference type="EMBL" id="QHT60863.1"/>
    </source>
</evidence>
<keyword evidence="1" id="KW-0732">Signal</keyword>
<sequence>MNKGFFRWMGALGCALALLAFLQRPVDAASTTAVYMNGVQLRFDSVQPVLEDGRLLVPFQTLFEALGCQAKRVDAGGMRKVIGTKAGMTVELTIDSRTATADGSSFDLDVPARMIKGNAMVPLRFVAEHSGYRVHYAAANGAATVTLIEIGRPEGSGKPDQDIIKAEPNVVQGYARDSQGKALMGVSVYAEHQLAYTGYPSAVTDANGYYRIELPDLATTWRVSSAYAIALNGAERPVSLKPDNDEAFEWKTGAVRDFTLEAGTR</sequence>
<dbReference type="Pfam" id="PF07833">
    <property type="entry name" value="Cu_amine_oxidN1"/>
    <property type="match status" value="1"/>
</dbReference>
<reference evidence="3 4" key="1">
    <citation type="submission" date="2020-01" db="EMBL/GenBank/DDBJ databases">
        <title>Paenibacillus sp. nov., isolated from tomato rhizosphere.</title>
        <authorList>
            <person name="Weon H.-Y."/>
            <person name="Lee S.A."/>
        </authorList>
    </citation>
    <scope>NUCLEOTIDE SEQUENCE [LARGE SCALE GENOMIC DNA]</scope>
    <source>
        <strain evidence="3 4">12200R-189</strain>
    </source>
</reference>
<organism evidence="3 4">
    <name type="scientific">Paenibacillus lycopersici</name>
    <dbReference type="NCBI Taxonomy" id="2704462"/>
    <lineage>
        <taxon>Bacteria</taxon>
        <taxon>Bacillati</taxon>
        <taxon>Bacillota</taxon>
        <taxon>Bacilli</taxon>
        <taxon>Bacillales</taxon>
        <taxon>Paenibacillaceae</taxon>
        <taxon>Paenibacillus</taxon>
    </lineage>
</organism>
<evidence type="ECO:0000313" key="4">
    <source>
        <dbReference type="Proteomes" id="UP000476064"/>
    </source>
</evidence>
<dbReference type="InterPro" id="IPR036582">
    <property type="entry name" value="Mao_N_sf"/>
</dbReference>
<keyword evidence="4" id="KW-1185">Reference proteome</keyword>
<dbReference type="Proteomes" id="UP000476064">
    <property type="component" value="Chromosome"/>
</dbReference>
<dbReference type="Gene3D" id="3.30.457.10">
    <property type="entry name" value="Copper amine oxidase-like, N-terminal domain"/>
    <property type="match status" value="1"/>
</dbReference>